<dbReference type="EMBL" id="MU863769">
    <property type="protein sequence ID" value="KAK4095865.1"/>
    <property type="molecule type" value="Genomic_DNA"/>
</dbReference>
<dbReference type="AlphaFoldDB" id="A0AAN6PQ15"/>
<protein>
    <submittedName>
        <fullName evidence="2">HET-domain-containing protein</fullName>
    </submittedName>
</protein>
<reference evidence="2" key="1">
    <citation type="journal article" date="2023" name="Mol. Phylogenet. Evol.">
        <title>Genome-scale phylogeny and comparative genomics of the fungal order Sordariales.</title>
        <authorList>
            <person name="Hensen N."/>
            <person name="Bonometti L."/>
            <person name="Westerberg I."/>
            <person name="Brannstrom I.O."/>
            <person name="Guillou S."/>
            <person name="Cros-Aarteil S."/>
            <person name="Calhoun S."/>
            <person name="Haridas S."/>
            <person name="Kuo A."/>
            <person name="Mondo S."/>
            <person name="Pangilinan J."/>
            <person name="Riley R."/>
            <person name="LaButti K."/>
            <person name="Andreopoulos B."/>
            <person name="Lipzen A."/>
            <person name="Chen C."/>
            <person name="Yan M."/>
            <person name="Daum C."/>
            <person name="Ng V."/>
            <person name="Clum A."/>
            <person name="Steindorff A."/>
            <person name="Ohm R.A."/>
            <person name="Martin F."/>
            <person name="Silar P."/>
            <person name="Natvig D.O."/>
            <person name="Lalanne C."/>
            <person name="Gautier V."/>
            <person name="Ament-Velasquez S.L."/>
            <person name="Kruys A."/>
            <person name="Hutchinson M.I."/>
            <person name="Powell A.J."/>
            <person name="Barry K."/>
            <person name="Miller A.N."/>
            <person name="Grigoriev I.V."/>
            <person name="Debuchy R."/>
            <person name="Gladieux P."/>
            <person name="Hiltunen Thoren M."/>
            <person name="Johannesson H."/>
        </authorList>
    </citation>
    <scope>NUCLEOTIDE SEQUENCE</scope>
    <source>
        <strain evidence="2">CBS 757.83</strain>
    </source>
</reference>
<dbReference type="InterPro" id="IPR010730">
    <property type="entry name" value="HET"/>
</dbReference>
<dbReference type="PANTHER" id="PTHR33112">
    <property type="entry name" value="DOMAIN PROTEIN, PUTATIVE-RELATED"/>
    <property type="match status" value="1"/>
</dbReference>
<evidence type="ECO:0000313" key="3">
    <source>
        <dbReference type="Proteomes" id="UP001305647"/>
    </source>
</evidence>
<name>A0AAN6PQ15_9PEZI</name>
<evidence type="ECO:0000259" key="1">
    <source>
        <dbReference type="Pfam" id="PF06985"/>
    </source>
</evidence>
<evidence type="ECO:0000313" key="2">
    <source>
        <dbReference type="EMBL" id="KAK4095865.1"/>
    </source>
</evidence>
<gene>
    <name evidence="2" type="ORF">N658DRAFT_437346</name>
</gene>
<proteinExistence type="predicted"/>
<organism evidence="2 3">
    <name type="scientific">Parathielavia hyrcaniae</name>
    <dbReference type="NCBI Taxonomy" id="113614"/>
    <lineage>
        <taxon>Eukaryota</taxon>
        <taxon>Fungi</taxon>
        <taxon>Dikarya</taxon>
        <taxon>Ascomycota</taxon>
        <taxon>Pezizomycotina</taxon>
        <taxon>Sordariomycetes</taxon>
        <taxon>Sordariomycetidae</taxon>
        <taxon>Sordariales</taxon>
        <taxon>Chaetomiaceae</taxon>
        <taxon>Parathielavia</taxon>
    </lineage>
</organism>
<accession>A0AAN6PQ15</accession>
<dbReference type="Proteomes" id="UP001305647">
    <property type="component" value="Unassembled WGS sequence"/>
</dbReference>
<feature type="non-terminal residue" evidence="2">
    <location>
        <position position="1"/>
    </location>
</feature>
<dbReference type="PANTHER" id="PTHR33112:SF16">
    <property type="entry name" value="HETEROKARYON INCOMPATIBILITY DOMAIN-CONTAINING PROTEIN"/>
    <property type="match status" value="1"/>
</dbReference>
<sequence>IDWVLTWLDDCSQNHNDCQAPQSGFIPSRLIDVGDNDTSTLRLVNLDSPAEYLALSYCWGEVDLLKEGFATTQANIAARKSEGMPIDVLPATLRDACLVTRALKRRYIWIDSICILQNSPADWAAESSLMSDIYAHAFLTIVATSSSSVFDAASRTHKLMMENQWVTRGWTLQERLLSRRILHFTTHVLYAECREDGGAESALYETHKPLPSIGRFEPTSEYRDASMLQTGRDTYPYDTWYNIVSSEYSRRRLSFGTDKLPAISGVAKEIGRLCSGGDDRYLAGLWAGDVAHGLL</sequence>
<feature type="domain" description="Heterokaryon incompatibility" evidence="1">
    <location>
        <begin position="52"/>
        <end position="149"/>
    </location>
</feature>
<keyword evidence="3" id="KW-1185">Reference proteome</keyword>
<comment type="caution">
    <text evidence="2">The sequence shown here is derived from an EMBL/GenBank/DDBJ whole genome shotgun (WGS) entry which is preliminary data.</text>
</comment>
<dbReference type="Pfam" id="PF06985">
    <property type="entry name" value="HET"/>
    <property type="match status" value="1"/>
</dbReference>
<reference evidence="2" key="2">
    <citation type="submission" date="2023-05" db="EMBL/GenBank/DDBJ databases">
        <authorList>
            <consortium name="Lawrence Berkeley National Laboratory"/>
            <person name="Steindorff A."/>
            <person name="Hensen N."/>
            <person name="Bonometti L."/>
            <person name="Westerberg I."/>
            <person name="Brannstrom I.O."/>
            <person name="Guillou S."/>
            <person name="Cros-Aarteil S."/>
            <person name="Calhoun S."/>
            <person name="Haridas S."/>
            <person name="Kuo A."/>
            <person name="Mondo S."/>
            <person name="Pangilinan J."/>
            <person name="Riley R."/>
            <person name="Labutti K."/>
            <person name="Andreopoulos B."/>
            <person name="Lipzen A."/>
            <person name="Chen C."/>
            <person name="Yanf M."/>
            <person name="Daum C."/>
            <person name="Ng V."/>
            <person name="Clum A."/>
            <person name="Ohm R."/>
            <person name="Martin F."/>
            <person name="Silar P."/>
            <person name="Natvig D."/>
            <person name="Lalanne C."/>
            <person name="Gautier V."/>
            <person name="Ament-Velasquez S.L."/>
            <person name="Kruys A."/>
            <person name="Hutchinson M.I."/>
            <person name="Powell A.J."/>
            <person name="Barry K."/>
            <person name="Miller A.N."/>
            <person name="Grigoriev I.V."/>
            <person name="Debuchy R."/>
            <person name="Gladieux P."/>
            <person name="Thoren M.H."/>
            <person name="Johannesson H."/>
        </authorList>
    </citation>
    <scope>NUCLEOTIDE SEQUENCE</scope>
    <source>
        <strain evidence="2">CBS 757.83</strain>
    </source>
</reference>